<organism evidence="2">
    <name type="scientific">Vitis vinifera</name>
    <name type="common">Grape</name>
    <dbReference type="NCBI Taxonomy" id="29760"/>
    <lineage>
        <taxon>Eukaryota</taxon>
        <taxon>Viridiplantae</taxon>
        <taxon>Streptophyta</taxon>
        <taxon>Embryophyta</taxon>
        <taxon>Tracheophyta</taxon>
        <taxon>Spermatophyta</taxon>
        <taxon>Magnoliopsida</taxon>
        <taxon>eudicotyledons</taxon>
        <taxon>Gunneridae</taxon>
        <taxon>Pentapetalae</taxon>
        <taxon>rosids</taxon>
        <taxon>Vitales</taxon>
        <taxon>Vitaceae</taxon>
        <taxon>Viteae</taxon>
        <taxon>Vitis</taxon>
    </lineage>
</organism>
<dbReference type="PANTHER" id="PTHR34427:SF5">
    <property type="entry name" value="DUF4283 DOMAIN-CONTAINING PROTEIN"/>
    <property type="match status" value="1"/>
</dbReference>
<dbReference type="EMBL" id="AM446108">
    <property type="protein sequence ID" value="CAN60934.1"/>
    <property type="molecule type" value="Genomic_DNA"/>
</dbReference>
<name>A5B494_VITVI</name>
<feature type="compositionally biased region" description="Basic and acidic residues" evidence="1">
    <location>
        <begin position="155"/>
        <end position="168"/>
    </location>
</feature>
<dbReference type="ExpressionAtlas" id="A5B494">
    <property type="expression patterns" value="baseline"/>
</dbReference>
<dbReference type="AlphaFoldDB" id="A5B494"/>
<accession>A5B494</accession>
<feature type="region of interest" description="Disordered" evidence="1">
    <location>
        <begin position="147"/>
        <end position="168"/>
    </location>
</feature>
<evidence type="ECO:0000256" key="1">
    <source>
        <dbReference type="SAM" id="MobiDB-lite"/>
    </source>
</evidence>
<protein>
    <submittedName>
        <fullName evidence="2">Uncharacterized protein</fullName>
    </submittedName>
</protein>
<proteinExistence type="predicted"/>
<reference evidence="2" key="1">
    <citation type="journal article" date="2007" name="PLoS ONE">
        <title>The first genome sequence of an elite grapevine cultivar (Pinot noir Vitis vinifera L.): coping with a highly heterozygous genome.</title>
        <authorList>
            <person name="Velasco R."/>
            <person name="Zharkikh A."/>
            <person name="Troggio M."/>
            <person name="Cartwright D.A."/>
            <person name="Cestaro A."/>
            <person name="Pruss D."/>
            <person name="Pindo M."/>
            <person name="FitzGerald L.M."/>
            <person name="Vezzulli S."/>
            <person name="Reid J."/>
            <person name="Malacarne G."/>
            <person name="Iliev D."/>
            <person name="Coppola G."/>
            <person name="Wardell B."/>
            <person name="Micheletti D."/>
            <person name="Macalma T."/>
            <person name="Facci M."/>
            <person name="Mitchell J.T."/>
            <person name="Perazzolli M."/>
            <person name="Eldredge G."/>
            <person name="Gatto P."/>
            <person name="Oyzerski R."/>
            <person name="Moretto M."/>
            <person name="Gutin N."/>
            <person name="Stefanini M."/>
            <person name="Chen Y."/>
            <person name="Segala C."/>
            <person name="Davenport C."/>
            <person name="Dematte L."/>
            <person name="Mraz A."/>
            <person name="Battilana J."/>
            <person name="Stormo K."/>
            <person name="Costa F."/>
            <person name="Tao Q."/>
            <person name="Si-Ammour A."/>
            <person name="Harkins T."/>
            <person name="Lackey A."/>
            <person name="Perbost C."/>
            <person name="Taillon B."/>
            <person name="Stella A."/>
            <person name="Solovyev V."/>
            <person name="Fawcett J.A."/>
            <person name="Sterck L."/>
            <person name="Vandepoele K."/>
            <person name="Grando S.M."/>
            <person name="Toppo S."/>
            <person name="Moser C."/>
            <person name="Lanchbury J."/>
            <person name="Bogden R."/>
            <person name="Skolnick M."/>
            <person name="Sgaramella V."/>
            <person name="Bhatnagar S.K."/>
            <person name="Fontana P."/>
            <person name="Gutin A."/>
            <person name="Van de Peer Y."/>
            <person name="Salamini F."/>
            <person name="Viola R."/>
        </authorList>
    </citation>
    <scope>NUCLEOTIDE SEQUENCE</scope>
</reference>
<sequence>MEKIQEMVSQRGSCWFGVESKSFEISVELVKGKTVRALWLPLHLWGEEFFKRFDDACGGFVVVDKEMKERCFLQWARILVKSNRRRVPHKLQVVVGADVFEVQLWWEIIPGLPMVVPKEKCRDPEVRDDSKGFEKEIISLLRKMDTRRGHSVKASGEKRKPNTSSRFDKEIQKLECLANCNKSPKSVRGKGRSFGDQAIV</sequence>
<gene>
    <name evidence="2" type="ORF">VITISV_014328</name>
</gene>
<dbReference type="PANTHER" id="PTHR34427">
    <property type="entry name" value="DUF4283 DOMAIN PROTEIN"/>
    <property type="match status" value="1"/>
</dbReference>
<evidence type="ECO:0000313" key="2">
    <source>
        <dbReference type="EMBL" id="CAN60934.1"/>
    </source>
</evidence>